<feature type="region of interest" description="Disordered" evidence="1">
    <location>
        <begin position="1"/>
        <end position="41"/>
    </location>
</feature>
<dbReference type="EMBL" id="CP071090">
    <property type="protein sequence ID" value="QSQ23749.1"/>
    <property type="molecule type" value="Genomic_DNA"/>
</dbReference>
<sequence length="208" mass="22983">MPPPEKNSAKDSASSAEKFQAMDAESREDFPDQDADSPTLPCEKDKVWVRIAFKDDLGEPYTDVAYVLEIKGQEWKGRTNGQGLVAHEVPPDSKEGVLKLWFDGEEEDDEPLTYALAIGEMDPVAMETGQRSRLENLGLFGLDDDGSATLTFEQALATFQEWVGLEETGKLDDTSKRKLERLYSPLGHEALPPPPEDDGRGPEKEGSP</sequence>
<dbReference type="SUPFAM" id="SSF47090">
    <property type="entry name" value="PGBD-like"/>
    <property type="match status" value="1"/>
</dbReference>
<feature type="compositionally biased region" description="Basic and acidic residues" evidence="1">
    <location>
        <begin position="197"/>
        <end position="208"/>
    </location>
</feature>
<accession>A0ABX7P1J1</accession>
<feature type="compositionally biased region" description="Basic and acidic residues" evidence="1">
    <location>
        <begin position="167"/>
        <end position="181"/>
    </location>
</feature>
<evidence type="ECO:0000256" key="1">
    <source>
        <dbReference type="SAM" id="MobiDB-lite"/>
    </source>
</evidence>
<keyword evidence="3" id="KW-1185">Reference proteome</keyword>
<name>A0ABX7P1J1_9BACT</name>
<evidence type="ECO:0000313" key="3">
    <source>
        <dbReference type="Proteomes" id="UP000662747"/>
    </source>
</evidence>
<evidence type="ECO:0000313" key="2">
    <source>
        <dbReference type="EMBL" id="QSQ23749.1"/>
    </source>
</evidence>
<organism evidence="2 3">
    <name type="scientific">Pyxidicoccus parkwayensis</name>
    <dbReference type="NCBI Taxonomy" id="2813578"/>
    <lineage>
        <taxon>Bacteria</taxon>
        <taxon>Pseudomonadati</taxon>
        <taxon>Myxococcota</taxon>
        <taxon>Myxococcia</taxon>
        <taxon>Myxococcales</taxon>
        <taxon>Cystobacterineae</taxon>
        <taxon>Myxococcaceae</taxon>
        <taxon>Pyxidicoccus</taxon>
    </lineage>
</organism>
<protein>
    <recommendedName>
        <fullName evidence="4">Peptidoglycan binding-like domain-containing protein</fullName>
    </recommendedName>
</protein>
<feature type="region of interest" description="Disordered" evidence="1">
    <location>
        <begin position="167"/>
        <end position="208"/>
    </location>
</feature>
<dbReference type="RefSeq" id="WP_206725320.1">
    <property type="nucleotide sequence ID" value="NZ_CP071090.1"/>
</dbReference>
<evidence type="ECO:0008006" key="4">
    <source>
        <dbReference type="Google" id="ProtNLM"/>
    </source>
</evidence>
<proteinExistence type="predicted"/>
<dbReference type="Proteomes" id="UP000662747">
    <property type="component" value="Chromosome"/>
</dbReference>
<reference evidence="2 3" key="1">
    <citation type="submission" date="2021-02" db="EMBL/GenBank/DDBJ databases">
        <title>De Novo genome assembly of isolated myxobacteria.</title>
        <authorList>
            <person name="Stevens D.C."/>
        </authorList>
    </citation>
    <scope>NUCLEOTIDE SEQUENCE [LARGE SCALE GENOMIC DNA]</scope>
    <source>
        <strain evidence="3">SCPEA02</strain>
    </source>
</reference>
<gene>
    <name evidence="2" type="ORF">JY651_01815</name>
</gene>
<dbReference type="InterPro" id="IPR036365">
    <property type="entry name" value="PGBD-like_sf"/>
</dbReference>